<evidence type="ECO:0000256" key="2">
    <source>
        <dbReference type="SAM" id="Phobius"/>
    </source>
</evidence>
<dbReference type="Proteomes" id="UP001163152">
    <property type="component" value="Chromosome"/>
</dbReference>
<name>A0A9E8ZBC2_9CYAN</name>
<protein>
    <submittedName>
        <fullName evidence="3">Uncharacterized protein</fullName>
    </submittedName>
</protein>
<evidence type="ECO:0000256" key="1">
    <source>
        <dbReference type="SAM" id="MobiDB-lite"/>
    </source>
</evidence>
<sequence>MQTVNSSPIKIIGLTEGHSSIAPGTSGMRKINIKNLEGKPIAVDLWIVATDEKSKPLPKWYRFTSPIPLKLDPNADKEIEFSFDVPLEAEPGLYHYAISFEATTKTSRYPIQYPQQLQVAFSDELSRRSTPEFVIQPFTSSTKPHPLKIGETLKMNVQVKNRSKRVDRFTLLCLDSPAEQWYSVRYPESKIAASGLVSTTDGLELNPEQVGEIELLFHPPKGELAGLYFPTIRLISDNEGHGNSDSDALLDVVYIQILEDDRFDAEILPPRYRTIPAEAGEFKVRLLNQGNIKRMVEVEASDREGIFRYIADQSKIIVIPHRSPPHCPNHDNSDPPTVTLKAIPRKWWRRPLWGKGMAIEFNLALQEVKQDAQRGSEDQELLSLANSGQGTILWQPRPLWLLLLLLLPLLAGLAVLGGWLWQRLFAAPLPPPTITQFETIAPTQDTDIIPLNWTINQFDQVESVVLTRLDNNAEAYRKNYTPSQLRQQCELSSADRSLSSHSNRSKWTRLPPWIGQLSRLFPGNANPTSRVESGGDLLSCEGVTAPTAAAGSYVFQLQVFADQSNANRRLREQVPNSPTDVATTDTIDVAPPEPLPTIVEFIPASSSYGAVTTPDTDSNSASPPPIRLNWEITSPSQIAELKLVSLTADGSVSSEVRSYSFRNGVPAELAGVCSQSINLVCREVPTNIRNVGSYQFQLMVIPQSELQAPPIIQATPIIQIRAQPPRISSFRVNEQEVLQAPKQIYSIDPQTQPDDLTLSWQVEPSEGVQVELLPAPGPVPLEGTMPYPLSQSPRRETITLRVTNAAGEQVSQTVVIETARSIESAPSPAATNEETPSIIPELELGPIELPPRPN</sequence>
<dbReference type="KEGG" id="tsin:OXH18_23415"/>
<feature type="region of interest" description="Disordered" evidence="1">
    <location>
        <begin position="821"/>
        <end position="854"/>
    </location>
</feature>
<reference evidence="3" key="1">
    <citation type="submission" date="2022-12" db="EMBL/GenBank/DDBJ databases">
        <title>Polyphasic identification of a Novel Hot-Spring Cyanobacterium Ocullathermofonsia sinensis gen nov. sp. nov. and Genomic Insights on its Adaptations to the Thermal Habitat.</title>
        <authorList>
            <person name="Daroch M."/>
            <person name="Tang J."/>
            <person name="Jiang Y."/>
        </authorList>
    </citation>
    <scope>NUCLEOTIDE SEQUENCE</scope>
    <source>
        <strain evidence="3">PKUAC-SCTA174</strain>
    </source>
</reference>
<keyword evidence="2" id="KW-0812">Transmembrane</keyword>
<feature type="transmembrane region" description="Helical" evidence="2">
    <location>
        <begin position="399"/>
        <end position="421"/>
    </location>
</feature>
<keyword evidence="2" id="KW-0472">Membrane</keyword>
<dbReference type="EMBL" id="CP113797">
    <property type="protein sequence ID" value="WAL60084.1"/>
    <property type="molecule type" value="Genomic_DNA"/>
</dbReference>
<evidence type="ECO:0000313" key="3">
    <source>
        <dbReference type="EMBL" id="WAL60084.1"/>
    </source>
</evidence>
<gene>
    <name evidence="3" type="ORF">OXH18_23415</name>
</gene>
<dbReference type="AlphaFoldDB" id="A0A9E8ZBC2"/>
<feature type="compositionally biased region" description="Low complexity" evidence="1">
    <location>
        <begin position="836"/>
        <end position="847"/>
    </location>
</feature>
<keyword evidence="4" id="KW-1185">Reference proteome</keyword>
<keyword evidence="2" id="KW-1133">Transmembrane helix</keyword>
<dbReference type="RefSeq" id="WP_268609927.1">
    <property type="nucleotide sequence ID" value="NZ_CP113797.1"/>
</dbReference>
<organism evidence="3 4">
    <name type="scientific">Thermocoleostomius sinensis A174</name>
    <dbReference type="NCBI Taxonomy" id="2016057"/>
    <lineage>
        <taxon>Bacteria</taxon>
        <taxon>Bacillati</taxon>
        <taxon>Cyanobacteriota</taxon>
        <taxon>Cyanophyceae</taxon>
        <taxon>Oculatellales</taxon>
        <taxon>Oculatellaceae</taxon>
        <taxon>Thermocoleostomius</taxon>
    </lineage>
</organism>
<evidence type="ECO:0000313" key="4">
    <source>
        <dbReference type="Proteomes" id="UP001163152"/>
    </source>
</evidence>
<accession>A0A9E8ZBC2</accession>
<proteinExistence type="predicted"/>